<dbReference type="InterPro" id="IPR000641">
    <property type="entry name" value="CbxX/CfxQ"/>
</dbReference>
<evidence type="ECO:0000259" key="4">
    <source>
        <dbReference type="SMART" id="SM00382"/>
    </source>
</evidence>
<dbReference type="FunFam" id="3.40.50.300:FF:000216">
    <property type="entry name" value="Type VII secretion ATPase EccA"/>
    <property type="match status" value="1"/>
</dbReference>
<dbReference type="PANTHER" id="PTHR43392">
    <property type="entry name" value="AAA-TYPE ATPASE FAMILY PROTEIN / ANKYRIN REPEAT FAMILY PROTEIN"/>
    <property type="match status" value="1"/>
</dbReference>
<keyword evidence="3" id="KW-0067">ATP-binding</keyword>
<dbReference type="InterPro" id="IPR027417">
    <property type="entry name" value="P-loop_NTPase"/>
</dbReference>
<organism evidence="5 6">
    <name type="scientific">Bacteroides nordii</name>
    <dbReference type="NCBI Taxonomy" id="291645"/>
    <lineage>
        <taxon>Bacteria</taxon>
        <taxon>Pseudomonadati</taxon>
        <taxon>Bacteroidota</taxon>
        <taxon>Bacteroidia</taxon>
        <taxon>Bacteroidales</taxon>
        <taxon>Bacteroidaceae</taxon>
        <taxon>Bacteroides</taxon>
    </lineage>
</organism>
<reference evidence="5 6" key="1">
    <citation type="submission" date="2018-08" db="EMBL/GenBank/DDBJ databases">
        <title>A genome reference for cultivated species of the human gut microbiota.</title>
        <authorList>
            <person name="Zou Y."/>
            <person name="Xue W."/>
            <person name="Luo G."/>
        </authorList>
    </citation>
    <scope>NUCLEOTIDE SEQUENCE [LARGE SCALE GENOMIC DNA]</scope>
    <source>
        <strain evidence="5 6">AM40-30BH</strain>
    </source>
</reference>
<dbReference type="SMART" id="SM00382">
    <property type="entry name" value="AAA"/>
    <property type="match status" value="1"/>
</dbReference>
<evidence type="ECO:0000256" key="3">
    <source>
        <dbReference type="ARBA" id="ARBA00022840"/>
    </source>
</evidence>
<dbReference type="GO" id="GO:0005524">
    <property type="term" value="F:ATP binding"/>
    <property type="evidence" value="ECO:0007669"/>
    <property type="project" value="UniProtKB-KW"/>
</dbReference>
<dbReference type="Proteomes" id="UP000284379">
    <property type="component" value="Unassembled WGS sequence"/>
</dbReference>
<dbReference type="PRINTS" id="PR00819">
    <property type="entry name" value="CBXCFQXSUPER"/>
</dbReference>
<evidence type="ECO:0000256" key="1">
    <source>
        <dbReference type="ARBA" id="ARBA00010378"/>
    </source>
</evidence>
<feature type="domain" description="AAA+ ATPase" evidence="4">
    <location>
        <begin position="464"/>
        <end position="604"/>
    </location>
</feature>
<comment type="similarity">
    <text evidence="1">Belongs to the CbxX/CfxQ family.</text>
</comment>
<dbReference type="RefSeq" id="WP_122202053.1">
    <property type="nucleotide sequence ID" value="NZ_CABJFV010000018.1"/>
</dbReference>
<evidence type="ECO:0000256" key="2">
    <source>
        <dbReference type="ARBA" id="ARBA00022741"/>
    </source>
</evidence>
<evidence type="ECO:0000313" key="5">
    <source>
        <dbReference type="EMBL" id="RHB32699.1"/>
    </source>
</evidence>
<dbReference type="SUPFAM" id="SSF52540">
    <property type="entry name" value="P-loop containing nucleoside triphosphate hydrolases"/>
    <property type="match status" value="2"/>
</dbReference>
<dbReference type="EMBL" id="QSGO01000018">
    <property type="protein sequence ID" value="RHB32699.1"/>
    <property type="molecule type" value="Genomic_DNA"/>
</dbReference>
<protein>
    <submittedName>
        <fullName evidence="5">AAA family ATPase</fullName>
    </submittedName>
</protein>
<dbReference type="InterPro" id="IPR050773">
    <property type="entry name" value="CbxX/CfxQ_RuBisCO_ESX"/>
</dbReference>
<keyword evidence="2" id="KW-0547">Nucleotide-binding</keyword>
<dbReference type="GO" id="GO:0016887">
    <property type="term" value="F:ATP hydrolysis activity"/>
    <property type="evidence" value="ECO:0007669"/>
    <property type="project" value="InterPro"/>
</dbReference>
<dbReference type="InterPro" id="IPR003959">
    <property type="entry name" value="ATPase_AAA_core"/>
</dbReference>
<dbReference type="Gene3D" id="3.40.50.300">
    <property type="entry name" value="P-loop containing nucleotide triphosphate hydrolases"/>
    <property type="match status" value="2"/>
</dbReference>
<dbReference type="AlphaFoldDB" id="A0A413VGR5"/>
<dbReference type="Pfam" id="PF00004">
    <property type="entry name" value="AAA"/>
    <property type="match status" value="1"/>
</dbReference>
<dbReference type="Gene3D" id="1.10.8.60">
    <property type="match status" value="1"/>
</dbReference>
<name>A0A413VGR5_9BACE</name>
<sequence length="712" mass="81572">MNKNKSNKTFTDKSNKYTIQSVHIEHHEDSKEICGTSGRMYLNVLFREAVTSFHHFTAFCYNSLLNLVGESEGRPGDTESGENVLKLTFHPKRMWTEGHYFVLLLHNDEPLYKVSFSLGEKGMIDCSYEPVHKNSVDYMLARYLGKNPLWYNELHNLPGMTAARRQLLNLYKQSEFDRLRKRRKLNVLRHYSNFVITGAGGRNKEIFAKNAAFLLIGSEIYFKQVNAYTLTETHNAVDPYETATELFTQCYGRVIYLDHLLALTSPGASNVIGKMINALQKQEGMFILSGMDAEINQLFELVPELAAYFPEENHFKTESFSMHDILNLIEQQLESESFYLSSDAQQVLYRSMKTESDNGTLLYWKEDTVSKFIHKAIYPRMQERILLEDNQPSEDLPEALIRIEAQDIDTTFFEAQANLFDESMKQLNALVGLSKVKQNMEQAFKFVRFNEKRKQLGLPVQGPGAHHMIFTGNPGTGKTTVAKMVGKIYHALGQLSTGEVIVTGRSQLVGRFIGETEKNMQEILERARGNVLFIDEAYTLYDGASDHKDFGFRVLESLLAVLALEHADILVIFAGYEKEMKAMMDANLGLWGRFPHQFHFEDYSVDELLQIGYDLLDKKGYVLTNGARSVLKETVVHVCEHKDSYFSNARWMGQLITNGVLPAMAERVFRSTPSEDKRLYQTIEEEDVRFAVNRMKINEMRLSPRSVIGFRA</sequence>
<dbReference type="InterPro" id="IPR003593">
    <property type="entry name" value="AAA+_ATPase"/>
</dbReference>
<proteinExistence type="inferred from homology"/>
<evidence type="ECO:0000313" key="6">
    <source>
        <dbReference type="Proteomes" id="UP000284379"/>
    </source>
</evidence>
<dbReference type="CDD" id="cd00009">
    <property type="entry name" value="AAA"/>
    <property type="match status" value="1"/>
</dbReference>
<gene>
    <name evidence="5" type="ORF">DW888_16910</name>
</gene>
<accession>A0A413VGR5</accession>
<comment type="caution">
    <text evidence="5">The sequence shown here is derived from an EMBL/GenBank/DDBJ whole genome shotgun (WGS) entry which is preliminary data.</text>
</comment>
<dbReference type="PANTHER" id="PTHR43392:SF2">
    <property type="entry name" value="AAA-TYPE ATPASE FAMILY PROTEIN _ ANKYRIN REPEAT FAMILY PROTEIN"/>
    <property type="match status" value="1"/>
</dbReference>